<name>A0ABQ6MGK1_9STRA</name>
<dbReference type="Gene3D" id="3.90.1140.10">
    <property type="entry name" value="Cyclic phosphodiesterase"/>
    <property type="match status" value="1"/>
</dbReference>
<feature type="region of interest" description="Disordered" evidence="1">
    <location>
        <begin position="1"/>
        <end position="22"/>
    </location>
</feature>
<feature type="compositionally biased region" description="Polar residues" evidence="1">
    <location>
        <begin position="250"/>
        <end position="259"/>
    </location>
</feature>
<organism evidence="2 3">
    <name type="scientific">Tetraparma gracilis</name>
    <dbReference type="NCBI Taxonomy" id="2962635"/>
    <lineage>
        <taxon>Eukaryota</taxon>
        <taxon>Sar</taxon>
        <taxon>Stramenopiles</taxon>
        <taxon>Ochrophyta</taxon>
        <taxon>Bolidophyceae</taxon>
        <taxon>Parmales</taxon>
        <taxon>Triparmaceae</taxon>
        <taxon>Tetraparma</taxon>
    </lineage>
</organism>
<dbReference type="EMBL" id="BRYB01000227">
    <property type="protein sequence ID" value="GMI25695.1"/>
    <property type="molecule type" value="Genomic_DNA"/>
</dbReference>
<proteinExistence type="predicted"/>
<keyword evidence="3" id="KW-1185">Reference proteome</keyword>
<evidence type="ECO:0000256" key="1">
    <source>
        <dbReference type="SAM" id="MobiDB-lite"/>
    </source>
</evidence>
<feature type="region of interest" description="Disordered" evidence="1">
    <location>
        <begin position="41"/>
        <end position="85"/>
    </location>
</feature>
<feature type="region of interest" description="Disordered" evidence="1">
    <location>
        <begin position="250"/>
        <end position="276"/>
    </location>
</feature>
<comment type="caution">
    <text evidence="2">The sequence shown here is derived from an EMBL/GenBank/DDBJ whole genome shotgun (WGS) entry which is preliminary data.</text>
</comment>
<dbReference type="Proteomes" id="UP001165060">
    <property type="component" value="Unassembled WGS sequence"/>
</dbReference>
<gene>
    <name evidence="2" type="ORF">TeGR_g1594</name>
</gene>
<feature type="compositionally biased region" description="Polar residues" evidence="1">
    <location>
        <begin position="1"/>
        <end position="19"/>
    </location>
</feature>
<dbReference type="InterPro" id="IPR009097">
    <property type="entry name" value="Cyclic_Pdiesterase"/>
</dbReference>
<accession>A0ABQ6MGK1</accession>
<protein>
    <submittedName>
        <fullName evidence="2">Uncharacterized protein</fullName>
    </submittedName>
</protein>
<dbReference type="SUPFAM" id="SSF55144">
    <property type="entry name" value="LigT-like"/>
    <property type="match status" value="1"/>
</dbReference>
<reference evidence="2 3" key="1">
    <citation type="journal article" date="2023" name="Commun. Biol.">
        <title>Genome analysis of Parmales, the sister group of diatoms, reveals the evolutionary specialization of diatoms from phago-mixotrophs to photoautotrophs.</title>
        <authorList>
            <person name="Ban H."/>
            <person name="Sato S."/>
            <person name="Yoshikawa S."/>
            <person name="Yamada K."/>
            <person name="Nakamura Y."/>
            <person name="Ichinomiya M."/>
            <person name="Sato N."/>
            <person name="Blanc-Mathieu R."/>
            <person name="Endo H."/>
            <person name="Kuwata A."/>
            <person name="Ogata H."/>
        </authorList>
    </citation>
    <scope>NUCLEOTIDE SEQUENCE [LARGE SCALE GENOMIC DNA]</scope>
</reference>
<evidence type="ECO:0000313" key="2">
    <source>
        <dbReference type="EMBL" id="GMI25695.1"/>
    </source>
</evidence>
<feature type="compositionally biased region" description="Low complexity" evidence="1">
    <location>
        <begin position="52"/>
        <end position="61"/>
    </location>
</feature>
<feature type="compositionally biased region" description="Low complexity" evidence="1">
    <location>
        <begin position="69"/>
        <end position="82"/>
    </location>
</feature>
<sequence length="397" mass="44034">MSSFFSATAAPTHTKTYTAGQDGGALGDFALEVALHARAQRKERSDSLSTVSSEHSLISPPSSVPSSPPSSSFFPSDPSTVPSLPPAQFTHEFSGISIWLDFDDEEAKPYQDLIDRTQIKCDEPSFPAHATVLYNIDPELLRNGDEGYLTKKLTDAVHALPTSLIFLRPKKLVYFPYPLSADGGNGFGCLMPFWLMKLHPSLVSLFETVKGHFPPDERHGGLQKVRRRCKSEGSILGSLLDLEGVTTSLPASRPSNNNVREAGMNPPLRKTDRADSFHSLSGGKAYTPHVSMGYVDMSRTDVVNEDVCARIEKQEANGIMKKGIRAKYLSAWWTKGQVKDWKRITRVPLMPEYDENRDGDAVLHDQDEIKKVDSLAQLAESYEKFFNFSEVDSNVEF</sequence>
<evidence type="ECO:0000313" key="3">
    <source>
        <dbReference type="Proteomes" id="UP001165060"/>
    </source>
</evidence>